<feature type="compositionally biased region" description="Polar residues" evidence="3">
    <location>
        <begin position="8"/>
        <end position="24"/>
    </location>
</feature>
<sequence length="331" mass="36938">MASEQMVHMSQGQGETSYARNSSFQKAEQNRMKSLIEAVIAELCGSRSTLLTGKIVIADLGCSSGPNALALVSTAINAIHSQCVHLQQPPPEVCVLLNDLPDNDFNTVVKSLVTLRQSKDPVVLTGVIPGSFYERLFTSDSLHLVCASNSLQWLSKAPEDLTRNHIPVFDTDEHVRRERFPLVREAYAHQFRNDFTLFLELRAKELVSGGRMVISLGAIDKAKFDSFYVPVHGPSGEEVREIIEEEGSFSIREMRAHDPTTEMNTALSTPRKFVNNLRALFEPIIVQHFGDIMDEFVRTAELHWSLDPDGSLQEERTRTSRAMLVVSLAKA</sequence>
<keyword evidence="5" id="KW-1185">Reference proteome</keyword>
<dbReference type="SUPFAM" id="SSF53335">
    <property type="entry name" value="S-adenosyl-L-methionine-dependent methyltransferases"/>
    <property type="match status" value="1"/>
</dbReference>
<dbReference type="InterPro" id="IPR029063">
    <property type="entry name" value="SAM-dependent_MTases_sf"/>
</dbReference>
<keyword evidence="1" id="KW-0479">Metal-binding</keyword>
<dbReference type="PANTHER" id="PTHR31009">
    <property type="entry name" value="S-ADENOSYL-L-METHIONINE:CARBOXYL METHYLTRANSFERASE FAMILY PROTEIN"/>
    <property type="match status" value="1"/>
</dbReference>
<dbReference type="Pfam" id="PF03492">
    <property type="entry name" value="Methyltransf_7"/>
    <property type="match status" value="1"/>
</dbReference>
<feature type="region of interest" description="Disordered" evidence="3">
    <location>
        <begin position="1"/>
        <end position="24"/>
    </location>
</feature>
<dbReference type="Proteomes" id="UP000015105">
    <property type="component" value="Unassembled WGS sequence"/>
</dbReference>
<evidence type="ECO:0000313" key="4">
    <source>
        <dbReference type="EnsemblPlants" id="AET0Gv20147400.4"/>
    </source>
</evidence>
<accession>A0A452XGL0</accession>
<dbReference type="GO" id="GO:0008168">
    <property type="term" value="F:methyltransferase activity"/>
    <property type="evidence" value="ECO:0007669"/>
    <property type="project" value="InterPro"/>
</dbReference>
<evidence type="ECO:0000256" key="3">
    <source>
        <dbReference type="SAM" id="MobiDB-lite"/>
    </source>
</evidence>
<dbReference type="Gene3D" id="1.10.1200.270">
    <property type="entry name" value="Methyltransferase, alpha-helical capping domain"/>
    <property type="match status" value="2"/>
</dbReference>
<dbReference type="InterPro" id="IPR005299">
    <property type="entry name" value="MeTrfase_7"/>
</dbReference>
<dbReference type="Gene3D" id="3.40.50.150">
    <property type="entry name" value="Vaccinia Virus protein VP39"/>
    <property type="match status" value="2"/>
</dbReference>
<evidence type="ECO:0000313" key="5">
    <source>
        <dbReference type="Proteomes" id="UP000015105"/>
    </source>
</evidence>
<evidence type="ECO:0000256" key="1">
    <source>
        <dbReference type="ARBA" id="ARBA00022723"/>
    </source>
</evidence>
<dbReference type="GO" id="GO:0046872">
    <property type="term" value="F:metal ion binding"/>
    <property type="evidence" value="ECO:0007669"/>
    <property type="project" value="UniProtKB-KW"/>
</dbReference>
<evidence type="ECO:0000256" key="2">
    <source>
        <dbReference type="ARBA" id="ARBA00022842"/>
    </source>
</evidence>
<dbReference type="AlphaFoldDB" id="A0A452XGL0"/>
<reference evidence="5" key="1">
    <citation type="journal article" date="2014" name="Science">
        <title>Ancient hybridizations among the ancestral genomes of bread wheat.</title>
        <authorList>
            <consortium name="International Wheat Genome Sequencing Consortium,"/>
            <person name="Marcussen T."/>
            <person name="Sandve S.R."/>
            <person name="Heier L."/>
            <person name="Spannagl M."/>
            <person name="Pfeifer M."/>
            <person name="Jakobsen K.S."/>
            <person name="Wulff B.B."/>
            <person name="Steuernagel B."/>
            <person name="Mayer K.F."/>
            <person name="Olsen O.A."/>
        </authorList>
    </citation>
    <scope>NUCLEOTIDE SEQUENCE [LARGE SCALE GENOMIC DNA]</scope>
    <source>
        <strain evidence="5">cv. AL8/78</strain>
    </source>
</reference>
<dbReference type="EnsemblPlants" id="AET0Gv20147400.4">
    <property type="protein sequence ID" value="AET0Gv20147400.4"/>
    <property type="gene ID" value="AET0Gv20147400"/>
</dbReference>
<proteinExistence type="predicted"/>
<organism evidence="4 5">
    <name type="scientific">Aegilops tauschii subsp. strangulata</name>
    <name type="common">Goatgrass</name>
    <dbReference type="NCBI Taxonomy" id="200361"/>
    <lineage>
        <taxon>Eukaryota</taxon>
        <taxon>Viridiplantae</taxon>
        <taxon>Streptophyta</taxon>
        <taxon>Embryophyta</taxon>
        <taxon>Tracheophyta</taxon>
        <taxon>Spermatophyta</taxon>
        <taxon>Magnoliopsida</taxon>
        <taxon>Liliopsida</taxon>
        <taxon>Poales</taxon>
        <taxon>Poaceae</taxon>
        <taxon>BOP clade</taxon>
        <taxon>Pooideae</taxon>
        <taxon>Triticodae</taxon>
        <taxon>Triticeae</taxon>
        <taxon>Triticinae</taxon>
        <taxon>Aegilops</taxon>
    </lineage>
</organism>
<dbReference type="InterPro" id="IPR042086">
    <property type="entry name" value="MeTrfase_capping"/>
</dbReference>
<dbReference type="Gramene" id="AET0Gv20147400.4">
    <property type="protein sequence ID" value="AET0Gv20147400.4"/>
    <property type="gene ID" value="AET0Gv20147400"/>
</dbReference>
<evidence type="ECO:0008006" key="6">
    <source>
        <dbReference type="Google" id="ProtNLM"/>
    </source>
</evidence>
<reference evidence="5" key="2">
    <citation type="journal article" date="2017" name="Nat. Plants">
        <title>The Aegilops tauschii genome reveals multiple impacts of transposons.</title>
        <authorList>
            <person name="Zhao G."/>
            <person name="Zou C."/>
            <person name="Li K."/>
            <person name="Wang K."/>
            <person name="Li T."/>
            <person name="Gao L."/>
            <person name="Zhang X."/>
            <person name="Wang H."/>
            <person name="Yang Z."/>
            <person name="Liu X."/>
            <person name="Jiang W."/>
            <person name="Mao L."/>
            <person name="Kong X."/>
            <person name="Jiao Y."/>
            <person name="Jia J."/>
        </authorList>
    </citation>
    <scope>NUCLEOTIDE SEQUENCE [LARGE SCALE GENOMIC DNA]</scope>
    <source>
        <strain evidence="5">cv. AL8/78</strain>
    </source>
</reference>
<name>A0A452XGL0_AEGTS</name>
<keyword evidence="2" id="KW-0460">Magnesium</keyword>
<protein>
    <recommendedName>
        <fullName evidence="6">Jasmonate O-methyltransferase</fullName>
    </recommendedName>
</protein>
<reference evidence="4" key="3">
    <citation type="submission" date="2019-03" db="UniProtKB">
        <authorList>
            <consortium name="EnsemblPlants"/>
        </authorList>
    </citation>
    <scope>IDENTIFICATION</scope>
</reference>